<dbReference type="Proteomes" id="UP001597318">
    <property type="component" value="Unassembled WGS sequence"/>
</dbReference>
<keyword evidence="3" id="KW-1185">Reference proteome</keyword>
<evidence type="ECO:0000313" key="3">
    <source>
        <dbReference type="Proteomes" id="UP001597318"/>
    </source>
</evidence>
<protein>
    <recommendedName>
        <fullName evidence="4">YpzI family protein</fullName>
    </recommendedName>
</protein>
<evidence type="ECO:0000313" key="2">
    <source>
        <dbReference type="EMBL" id="MFD2212543.1"/>
    </source>
</evidence>
<evidence type="ECO:0000256" key="1">
    <source>
        <dbReference type="SAM" id="MobiDB-lite"/>
    </source>
</evidence>
<comment type="caution">
    <text evidence="2">The sequence shown here is derived from an EMBL/GenBank/DDBJ whole genome shotgun (WGS) entry which is preliminary data.</text>
</comment>
<feature type="region of interest" description="Disordered" evidence="1">
    <location>
        <begin position="1"/>
        <end position="42"/>
    </location>
</feature>
<evidence type="ECO:0008006" key="4">
    <source>
        <dbReference type="Google" id="ProtNLM"/>
    </source>
</evidence>
<accession>A0ABW5BUP4</accession>
<sequence length="42" mass="4985">MDKNQSMQPPDTGKLTNFHYGSEKDDRTEEMKQKVKNRQQSK</sequence>
<feature type="compositionally biased region" description="Basic and acidic residues" evidence="1">
    <location>
        <begin position="21"/>
        <end position="33"/>
    </location>
</feature>
<gene>
    <name evidence="2" type="ORF">ACFSKK_02320</name>
</gene>
<reference evidence="3" key="1">
    <citation type="journal article" date="2019" name="Int. J. Syst. Evol. Microbiol.">
        <title>The Global Catalogue of Microorganisms (GCM) 10K type strain sequencing project: providing services to taxonomists for standard genome sequencing and annotation.</title>
        <authorList>
            <consortium name="The Broad Institute Genomics Platform"/>
            <consortium name="The Broad Institute Genome Sequencing Center for Infectious Disease"/>
            <person name="Wu L."/>
            <person name="Ma J."/>
        </authorList>
    </citation>
    <scope>NUCLEOTIDE SEQUENCE [LARGE SCALE GENOMIC DNA]</scope>
    <source>
        <strain evidence="3">CGMCC 1.15474</strain>
    </source>
</reference>
<proteinExistence type="predicted"/>
<dbReference type="EMBL" id="JBHUIK010000001">
    <property type="protein sequence ID" value="MFD2212543.1"/>
    <property type="molecule type" value="Genomic_DNA"/>
</dbReference>
<dbReference type="RefSeq" id="WP_281730425.1">
    <property type="nucleotide sequence ID" value="NZ_CP095550.1"/>
</dbReference>
<name>A0ABW5BUP4_9BACI</name>
<organism evidence="2 3">
    <name type="scientific">Metabacillus endolithicus</name>
    <dbReference type="NCBI Taxonomy" id="1535204"/>
    <lineage>
        <taxon>Bacteria</taxon>
        <taxon>Bacillati</taxon>
        <taxon>Bacillota</taxon>
        <taxon>Bacilli</taxon>
        <taxon>Bacillales</taxon>
        <taxon>Bacillaceae</taxon>
        <taxon>Metabacillus</taxon>
    </lineage>
</organism>